<evidence type="ECO:0000313" key="3">
    <source>
        <dbReference type="Proteomes" id="UP000719766"/>
    </source>
</evidence>
<dbReference type="RefSeq" id="XP_041152478.1">
    <property type="nucleotide sequence ID" value="XM_041307897.1"/>
</dbReference>
<gene>
    <name evidence="2" type="ORF">HD556DRAFT_1451155</name>
</gene>
<organism evidence="2 3">
    <name type="scientific">Suillus plorans</name>
    <dbReference type="NCBI Taxonomy" id="116603"/>
    <lineage>
        <taxon>Eukaryota</taxon>
        <taxon>Fungi</taxon>
        <taxon>Dikarya</taxon>
        <taxon>Basidiomycota</taxon>
        <taxon>Agaricomycotina</taxon>
        <taxon>Agaricomycetes</taxon>
        <taxon>Agaricomycetidae</taxon>
        <taxon>Boletales</taxon>
        <taxon>Suillineae</taxon>
        <taxon>Suillaceae</taxon>
        <taxon>Suillus</taxon>
    </lineage>
</organism>
<dbReference type="OrthoDB" id="3225557at2759"/>
<proteinExistence type="predicted"/>
<dbReference type="EMBL" id="JABBWE010000122">
    <property type="protein sequence ID" value="KAG1784993.1"/>
    <property type="molecule type" value="Genomic_DNA"/>
</dbReference>
<dbReference type="AlphaFoldDB" id="A0A9P7AAA2"/>
<comment type="caution">
    <text evidence="2">The sequence shown here is derived from an EMBL/GenBank/DDBJ whole genome shotgun (WGS) entry which is preliminary data.</text>
</comment>
<dbReference type="Proteomes" id="UP000719766">
    <property type="component" value="Unassembled WGS sequence"/>
</dbReference>
<protein>
    <recommendedName>
        <fullName evidence="1">DUF6532 domain-containing protein</fullName>
    </recommendedName>
</protein>
<dbReference type="Pfam" id="PF20149">
    <property type="entry name" value="DUF6532"/>
    <property type="match status" value="1"/>
</dbReference>
<name>A0A9P7AAA2_9AGAM</name>
<reference evidence="2" key="1">
    <citation type="journal article" date="2020" name="New Phytol.">
        <title>Comparative genomics reveals dynamic genome evolution in host specialist ectomycorrhizal fungi.</title>
        <authorList>
            <person name="Lofgren L.A."/>
            <person name="Nguyen N.H."/>
            <person name="Vilgalys R."/>
            <person name="Ruytinx J."/>
            <person name="Liao H.L."/>
            <person name="Branco S."/>
            <person name="Kuo A."/>
            <person name="LaButti K."/>
            <person name="Lipzen A."/>
            <person name="Andreopoulos W."/>
            <person name="Pangilinan J."/>
            <person name="Riley R."/>
            <person name="Hundley H."/>
            <person name="Na H."/>
            <person name="Barry K."/>
            <person name="Grigoriev I.V."/>
            <person name="Stajich J.E."/>
            <person name="Kennedy P.G."/>
        </authorList>
    </citation>
    <scope>NUCLEOTIDE SEQUENCE</scope>
    <source>
        <strain evidence="2">S12</strain>
    </source>
</reference>
<dbReference type="GeneID" id="64601661"/>
<dbReference type="InterPro" id="IPR045341">
    <property type="entry name" value="DUF6532"/>
</dbReference>
<evidence type="ECO:0000313" key="2">
    <source>
        <dbReference type="EMBL" id="KAG1784993.1"/>
    </source>
</evidence>
<feature type="domain" description="DUF6532" evidence="1">
    <location>
        <begin position="7"/>
        <end position="113"/>
    </location>
</feature>
<keyword evidence="3" id="KW-1185">Reference proteome</keyword>
<sequence>MEHSYVVHCLQDKNVAIPQANKPYSADILPYLMKGHYSNGPKSVGIKFLDRFKEIASNKAQRPEVTIPMVALTTTSVYAALVWKSSGSPSKFNFTVNLFSKVYLFHVKFLEKLRWDVSGKFHRLMANIFEAIRNLLTNGNSDIGSHNNAMAILGLAGMDDDSE</sequence>
<evidence type="ECO:0000259" key="1">
    <source>
        <dbReference type="Pfam" id="PF20149"/>
    </source>
</evidence>
<accession>A0A9P7AAA2</accession>